<keyword evidence="5 8" id="KW-0472">Membrane</keyword>
<evidence type="ECO:0000256" key="2">
    <source>
        <dbReference type="ARBA" id="ARBA00010532"/>
    </source>
</evidence>
<accession>A0A2A2M0K2</accession>
<dbReference type="Gene3D" id="1.10.510.10">
    <property type="entry name" value="Transferase(Phosphotransferase) domain 1"/>
    <property type="match status" value="1"/>
</dbReference>
<dbReference type="InterPro" id="IPR000719">
    <property type="entry name" value="Prot_kinase_dom"/>
</dbReference>
<keyword evidence="3 8" id="KW-0812">Transmembrane</keyword>
<dbReference type="Proteomes" id="UP000218231">
    <property type="component" value="Unassembled WGS sequence"/>
</dbReference>
<dbReference type="GO" id="GO:0004672">
    <property type="term" value="F:protein kinase activity"/>
    <property type="evidence" value="ECO:0007669"/>
    <property type="project" value="InterPro"/>
</dbReference>
<dbReference type="PROSITE" id="PS00108">
    <property type="entry name" value="PROTEIN_KINASE_ST"/>
    <property type="match status" value="1"/>
</dbReference>
<dbReference type="InterPro" id="IPR011009">
    <property type="entry name" value="Kinase-like_dom_sf"/>
</dbReference>
<evidence type="ECO:0000256" key="7">
    <source>
        <dbReference type="SAM" id="MobiDB-lite"/>
    </source>
</evidence>
<dbReference type="InterPro" id="IPR008271">
    <property type="entry name" value="Ser/Thr_kinase_AS"/>
</dbReference>
<protein>
    <recommendedName>
        <fullName evidence="9">Protein kinase domain-containing protein</fullName>
    </recommendedName>
</protein>
<evidence type="ECO:0000259" key="9">
    <source>
        <dbReference type="PROSITE" id="PS50011"/>
    </source>
</evidence>
<dbReference type="PROSITE" id="PS50011">
    <property type="entry name" value="PROTEIN_KINASE_DOM"/>
    <property type="match status" value="1"/>
</dbReference>
<dbReference type="AlphaFoldDB" id="A0A2A2M0K2"/>
<evidence type="ECO:0000256" key="4">
    <source>
        <dbReference type="ARBA" id="ARBA00022989"/>
    </source>
</evidence>
<dbReference type="GO" id="GO:0016020">
    <property type="term" value="C:membrane"/>
    <property type="evidence" value="ECO:0007669"/>
    <property type="project" value="UniProtKB-SubCell"/>
</dbReference>
<comment type="caution">
    <text evidence="10">The sequence shown here is derived from an EMBL/GenBank/DDBJ whole genome shotgun (WGS) entry which is preliminary data.</text>
</comment>
<evidence type="ECO:0000256" key="5">
    <source>
        <dbReference type="ARBA" id="ARBA00023136"/>
    </source>
</evidence>
<name>A0A2A2M0K2_9BILA</name>
<evidence type="ECO:0000313" key="10">
    <source>
        <dbReference type="EMBL" id="PAV91805.1"/>
    </source>
</evidence>
<feature type="domain" description="Protein kinase" evidence="9">
    <location>
        <begin position="1"/>
        <end position="184"/>
    </location>
</feature>
<comment type="similarity">
    <text evidence="2">Belongs to the CD36 family.</text>
</comment>
<reference evidence="10 11" key="1">
    <citation type="journal article" date="2017" name="Curr. Biol.">
        <title>Genome architecture and evolution of a unichromosomal asexual nematode.</title>
        <authorList>
            <person name="Fradin H."/>
            <person name="Zegar C."/>
            <person name="Gutwein M."/>
            <person name="Lucas J."/>
            <person name="Kovtun M."/>
            <person name="Corcoran D."/>
            <person name="Baugh L.R."/>
            <person name="Kiontke K."/>
            <person name="Gunsalus K."/>
            <person name="Fitch D.H."/>
            <person name="Piano F."/>
        </authorList>
    </citation>
    <scope>NUCLEOTIDE SEQUENCE [LARGE SCALE GENOMIC DNA]</scope>
    <source>
        <strain evidence="10">PF1309</strain>
    </source>
</reference>
<evidence type="ECO:0000256" key="1">
    <source>
        <dbReference type="ARBA" id="ARBA00004370"/>
    </source>
</evidence>
<sequence>MFGGLYKIHKSKILHRDMKAANVLLSRDGVLKLADFGLARTFMRPSEGQPRPVYTNRVVTLWYRPPELLLGDRHYTVKIDIWGAGCIMAEMWTKSPLMQGDSEPRQLELISQLCGSINKEVWPEVEKMPYYNRVELKQGYPRVLLQRVGNLIKDAHALALLDKLLSIDPAKRPVAEDALDDIFFFTDPLPTPNIRDLMDKLTGTSYFEFTAARGAHANRQPQRPQHSSVQSNANNRHANPITFTVLTPPLEPEIMALNKRGIVAMCLLGVAALLFLIGLLAIIVVPIIINRQVLDQTYIGFVKDGNRSEYTDTTKKWINPPYKMNMYIWLYNVTNAEQVIRGVEKPKLKQIGPFAFVEKQYKTEVTFIKNDTAVLYRNNKTYFFSQDLSCKGCSLDMKITVPNVLFQKLIDFVMGAGWIAKEIVEMAISRTGEMPFVTAPIRGILFDGYSDELINALCSKPLISKFCGTLIPRKIGFFYGQNNTNDGVYEVNTGLTDPYLIGKMITYDNRTTAKDGAWDVPRAGNVNGSDGQMFPPGLNDHERLTIFAGQICRSIQLEFYKPLETDGVPGYRYLIPADLYDYSIPQNQNYCHKNSTPQYFADPKVQIPGCLPSGLLDASKCLPGEPRVYISQAHFYSSPREVWSAVEGLDEPNAEYDQTFVDLEPTTGVPIQAKRVMQINVGMLNTTFTEVSKMKNAIVPVLWMNETAYFDQETRDQLANQLVAIRKWTRTGVMICFAFAIALVLIVIGMYIYYAKKSAGSEDTEPILGQEYAPIDTTDEVPDQHQEI</sequence>
<evidence type="ECO:0000313" key="11">
    <source>
        <dbReference type="Proteomes" id="UP000218231"/>
    </source>
</evidence>
<feature type="transmembrane region" description="Helical" evidence="8">
    <location>
        <begin position="262"/>
        <end position="289"/>
    </location>
</feature>
<keyword evidence="4 8" id="KW-1133">Transmembrane helix</keyword>
<dbReference type="OrthoDB" id="18585at2759"/>
<dbReference type="SUPFAM" id="SSF56112">
    <property type="entry name" value="Protein kinase-like (PK-like)"/>
    <property type="match status" value="1"/>
</dbReference>
<dbReference type="FunFam" id="1.10.510.10:FF:000203">
    <property type="entry name" value="Cyclin-dependent kinase 9"/>
    <property type="match status" value="1"/>
</dbReference>
<evidence type="ECO:0000256" key="6">
    <source>
        <dbReference type="ARBA" id="ARBA00023180"/>
    </source>
</evidence>
<organism evidence="10 11">
    <name type="scientific">Diploscapter pachys</name>
    <dbReference type="NCBI Taxonomy" id="2018661"/>
    <lineage>
        <taxon>Eukaryota</taxon>
        <taxon>Metazoa</taxon>
        <taxon>Ecdysozoa</taxon>
        <taxon>Nematoda</taxon>
        <taxon>Chromadorea</taxon>
        <taxon>Rhabditida</taxon>
        <taxon>Rhabditina</taxon>
        <taxon>Rhabditomorpha</taxon>
        <taxon>Rhabditoidea</taxon>
        <taxon>Rhabditidae</taxon>
        <taxon>Diploscapter</taxon>
    </lineage>
</organism>
<feature type="compositionally biased region" description="Polar residues" evidence="7">
    <location>
        <begin position="219"/>
        <end position="235"/>
    </location>
</feature>
<dbReference type="PANTHER" id="PTHR11923:SF51">
    <property type="entry name" value="LYSOSOME MEMBRANE PROTEIN 2"/>
    <property type="match status" value="1"/>
</dbReference>
<dbReference type="Pfam" id="PF00069">
    <property type="entry name" value="Pkinase"/>
    <property type="match status" value="1"/>
</dbReference>
<dbReference type="GO" id="GO:0005737">
    <property type="term" value="C:cytoplasm"/>
    <property type="evidence" value="ECO:0007669"/>
    <property type="project" value="TreeGrafter"/>
</dbReference>
<keyword evidence="6" id="KW-0325">Glycoprotein</keyword>
<dbReference type="EMBL" id="LIAE01006289">
    <property type="protein sequence ID" value="PAV91805.1"/>
    <property type="molecule type" value="Genomic_DNA"/>
</dbReference>
<dbReference type="GO" id="GO:0005524">
    <property type="term" value="F:ATP binding"/>
    <property type="evidence" value="ECO:0007669"/>
    <property type="project" value="InterPro"/>
</dbReference>
<dbReference type="PRINTS" id="PR01609">
    <property type="entry name" value="CD36FAMILY"/>
</dbReference>
<dbReference type="InterPro" id="IPR002159">
    <property type="entry name" value="CD36_fam"/>
</dbReference>
<feature type="region of interest" description="Disordered" evidence="7">
    <location>
        <begin position="216"/>
        <end position="235"/>
    </location>
</feature>
<gene>
    <name evidence="10" type="ORF">WR25_18965</name>
</gene>
<evidence type="ECO:0000256" key="3">
    <source>
        <dbReference type="ARBA" id="ARBA00022692"/>
    </source>
</evidence>
<dbReference type="STRING" id="2018661.A0A2A2M0K2"/>
<comment type="subcellular location">
    <subcellularLocation>
        <location evidence="1">Membrane</location>
    </subcellularLocation>
</comment>
<dbReference type="SMART" id="SM00220">
    <property type="entry name" value="S_TKc"/>
    <property type="match status" value="1"/>
</dbReference>
<evidence type="ECO:0000256" key="8">
    <source>
        <dbReference type="SAM" id="Phobius"/>
    </source>
</evidence>
<proteinExistence type="inferred from homology"/>
<dbReference type="PANTHER" id="PTHR11923">
    <property type="entry name" value="SCAVENGER RECEPTOR CLASS B TYPE-1 SR-B1"/>
    <property type="match status" value="1"/>
</dbReference>
<dbReference type="GO" id="GO:0005044">
    <property type="term" value="F:scavenger receptor activity"/>
    <property type="evidence" value="ECO:0007669"/>
    <property type="project" value="TreeGrafter"/>
</dbReference>
<dbReference type="Pfam" id="PF01130">
    <property type="entry name" value="CD36"/>
    <property type="match status" value="1"/>
</dbReference>
<keyword evidence="11" id="KW-1185">Reference proteome</keyword>
<feature type="transmembrane region" description="Helical" evidence="8">
    <location>
        <begin position="732"/>
        <end position="754"/>
    </location>
</feature>